<sequence length="275" mass="30978">MAQGRDQTLGPVELQLAQSRAILEIEQKLRAATRTRLRCLAIKAIFPSAVLILFLVNIVFWGKISLWRIDVAGIPISFALFILRADLPAEGNKISPWGQKYIAEQRLELELAHERRRLMAVKLNLDPLSRRYIYRETVPVAIDRYQRSGARYRAVHNGFQSVIIVGSLATSTIAALGDSVPRGQLLTVAASFAVGVSAGFTGYFKYRERSFYLQQTSDSLAEELNSVNLKIGRYRAIESEEEAIAEFTERAEILQNEQRRRQQQLDQPAQASLGD</sequence>
<dbReference type="InterPro" id="IPR025325">
    <property type="entry name" value="DUF4231"/>
</dbReference>
<keyword evidence="2" id="KW-1133">Transmembrane helix</keyword>
<dbReference type="EMBL" id="BAAANS010000013">
    <property type="protein sequence ID" value="GAA2096175.1"/>
    <property type="molecule type" value="Genomic_DNA"/>
</dbReference>
<dbReference type="NCBIfam" id="NF033634">
    <property type="entry name" value="SLATT_1"/>
    <property type="match status" value="1"/>
</dbReference>
<keyword evidence="2" id="KW-0472">Membrane</keyword>
<evidence type="ECO:0000256" key="2">
    <source>
        <dbReference type="SAM" id="Phobius"/>
    </source>
</evidence>
<feature type="transmembrane region" description="Helical" evidence="2">
    <location>
        <begin position="154"/>
        <end position="177"/>
    </location>
</feature>
<evidence type="ECO:0000256" key="1">
    <source>
        <dbReference type="SAM" id="Coils"/>
    </source>
</evidence>
<feature type="transmembrane region" description="Helical" evidence="2">
    <location>
        <begin position="66"/>
        <end position="83"/>
    </location>
</feature>
<evidence type="ECO:0000313" key="4">
    <source>
        <dbReference type="Proteomes" id="UP001500897"/>
    </source>
</evidence>
<feature type="transmembrane region" description="Helical" evidence="2">
    <location>
        <begin position="183"/>
        <end position="204"/>
    </location>
</feature>
<protein>
    <recommendedName>
        <fullName evidence="5">DUF4231 domain-containing protein</fullName>
    </recommendedName>
</protein>
<feature type="transmembrane region" description="Helical" evidence="2">
    <location>
        <begin position="40"/>
        <end position="60"/>
    </location>
</feature>
<keyword evidence="2" id="KW-0812">Transmembrane</keyword>
<proteinExistence type="predicted"/>
<reference evidence="3 4" key="1">
    <citation type="journal article" date="2019" name="Int. J. Syst. Evol. Microbiol.">
        <title>The Global Catalogue of Microorganisms (GCM) 10K type strain sequencing project: providing services to taxonomists for standard genome sequencing and annotation.</title>
        <authorList>
            <consortium name="The Broad Institute Genomics Platform"/>
            <consortium name="The Broad Institute Genome Sequencing Center for Infectious Disease"/>
            <person name="Wu L."/>
            <person name="Ma J."/>
        </authorList>
    </citation>
    <scope>NUCLEOTIDE SEQUENCE [LARGE SCALE GENOMIC DNA]</scope>
    <source>
        <strain evidence="3 4">JCM 14559</strain>
    </source>
</reference>
<evidence type="ECO:0008006" key="5">
    <source>
        <dbReference type="Google" id="ProtNLM"/>
    </source>
</evidence>
<evidence type="ECO:0000313" key="3">
    <source>
        <dbReference type="EMBL" id="GAA2096175.1"/>
    </source>
</evidence>
<keyword evidence="4" id="KW-1185">Reference proteome</keyword>
<accession>A0ABN2WQP5</accession>
<comment type="caution">
    <text evidence="3">The sequence shown here is derived from an EMBL/GenBank/DDBJ whole genome shotgun (WGS) entry which is preliminary data.</text>
</comment>
<dbReference type="Pfam" id="PF14015">
    <property type="entry name" value="DUF4231"/>
    <property type="match status" value="1"/>
</dbReference>
<organism evidence="3 4">
    <name type="scientific">Kitasatospora saccharophila</name>
    <dbReference type="NCBI Taxonomy" id="407973"/>
    <lineage>
        <taxon>Bacteria</taxon>
        <taxon>Bacillati</taxon>
        <taxon>Actinomycetota</taxon>
        <taxon>Actinomycetes</taxon>
        <taxon>Kitasatosporales</taxon>
        <taxon>Streptomycetaceae</taxon>
        <taxon>Kitasatospora</taxon>
    </lineage>
</organism>
<name>A0ABN2WQP5_9ACTN</name>
<keyword evidence="1" id="KW-0175">Coiled coil</keyword>
<feature type="coiled-coil region" evidence="1">
    <location>
        <begin position="237"/>
        <end position="264"/>
    </location>
</feature>
<gene>
    <name evidence="3" type="ORF">GCM10009759_25180</name>
</gene>
<dbReference type="Proteomes" id="UP001500897">
    <property type="component" value="Unassembled WGS sequence"/>
</dbReference>